<dbReference type="Gene3D" id="3.40.50.1000">
    <property type="entry name" value="HAD superfamily/HAD-like"/>
    <property type="match status" value="2"/>
</dbReference>
<protein>
    <submittedName>
        <fullName evidence="1">TIGR01459 family HAD-type hydrolase</fullName>
    </submittedName>
</protein>
<dbReference type="PANTHER" id="PTHR19288:SF90">
    <property type="entry name" value="OS08G0542600 PROTEIN"/>
    <property type="match status" value="1"/>
</dbReference>
<name>A0ABU5I1S0_9HYPH</name>
<evidence type="ECO:0000313" key="1">
    <source>
        <dbReference type="EMBL" id="MDY8109320.1"/>
    </source>
</evidence>
<keyword evidence="1" id="KW-0378">Hydrolase</keyword>
<keyword evidence="2" id="KW-1185">Reference proteome</keyword>
<dbReference type="InterPro" id="IPR023214">
    <property type="entry name" value="HAD_sf"/>
</dbReference>
<dbReference type="EMBL" id="JAXLPB010000002">
    <property type="protein sequence ID" value="MDY8109320.1"/>
    <property type="molecule type" value="Genomic_DNA"/>
</dbReference>
<dbReference type="InterPro" id="IPR036412">
    <property type="entry name" value="HAD-like_sf"/>
</dbReference>
<dbReference type="NCBIfam" id="TIGR01459">
    <property type="entry name" value="HAD-SF-IIA-hyp4"/>
    <property type="match status" value="1"/>
</dbReference>
<reference evidence="1 2" key="1">
    <citation type="submission" date="2023-12" db="EMBL/GenBank/DDBJ databases">
        <title>Description of Novel Strain Fulvimarina sp. 2208YS6-2-32 isolated from Uroteuthis (Photololigo) edulis.</title>
        <authorList>
            <person name="Park J.-S."/>
        </authorList>
    </citation>
    <scope>NUCLEOTIDE SEQUENCE [LARGE SCALE GENOMIC DNA]</scope>
    <source>
        <strain evidence="1 2">2208YS6-2-32</strain>
    </source>
</reference>
<dbReference type="PANTHER" id="PTHR19288">
    <property type="entry name" value="4-NITROPHENYLPHOSPHATASE-RELATED"/>
    <property type="match status" value="1"/>
</dbReference>
<proteinExistence type="predicted"/>
<dbReference type="RefSeq" id="WP_322186762.1">
    <property type="nucleotide sequence ID" value="NZ_JAXLPB010000002.1"/>
</dbReference>
<dbReference type="InterPro" id="IPR006356">
    <property type="entry name" value="HAD-SF_hydro_IIA_hyp3"/>
</dbReference>
<dbReference type="CDD" id="cd07525">
    <property type="entry name" value="HAD_like"/>
    <property type="match status" value="1"/>
</dbReference>
<dbReference type="Proteomes" id="UP001294412">
    <property type="component" value="Unassembled WGS sequence"/>
</dbReference>
<dbReference type="GO" id="GO:0016787">
    <property type="term" value="F:hydrolase activity"/>
    <property type="evidence" value="ECO:0007669"/>
    <property type="project" value="UniProtKB-KW"/>
</dbReference>
<sequence length="286" mass="31006">MAEASAHPVRRIDALKEIARDYDAIVCDVWGVVHNGVSKFASAEDALTSARHDGVKVVLLTNSPRPHDGVIDQLDAMGFDRNAYDHVVTSGDATRDLIQKGEGAIFHLGPKRDLDVFKDLGVDLVPLEEASRIVATGLFDDENETPDDYRDLLRDLRERELTMICANPDIVVHRGERLIYCAGSIAREYGSLGGKVAFAGKPHRPIYELARETMGLGEDADAGILAIGDGMPTDIRGANAFGVDALFITRGIHGDELNAGDPSAESVTRLLDQNGLAARYFMPALK</sequence>
<gene>
    <name evidence="1" type="ORF">U0C82_09220</name>
</gene>
<dbReference type="Pfam" id="PF13344">
    <property type="entry name" value="Hydrolase_6"/>
    <property type="match status" value="1"/>
</dbReference>
<organism evidence="1 2">
    <name type="scientific">Fulvimarina uroteuthidis</name>
    <dbReference type="NCBI Taxonomy" id="3098149"/>
    <lineage>
        <taxon>Bacteria</taxon>
        <taxon>Pseudomonadati</taxon>
        <taxon>Pseudomonadota</taxon>
        <taxon>Alphaproteobacteria</taxon>
        <taxon>Hyphomicrobiales</taxon>
        <taxon>Aurantimonadaceae</taxon>
        <taxon>Fulvimarina</taxon>
    </lineage>
</organism>
<dbReference type="Pfam" id="PF13242">
    <property type="entry name" value="Hydrolase_like"/>
    <property type="match status" value="1"/>
</dbReference>
<accession>A0ABU5I1S0</accession>
<dbReference type="InterPro" id="IPR006357">
    <property type="entry name" value="HAD-SF_hydro_IIA"/>
</dbReference>
<dbReference type="NCBIfam" id="TIGR01460">
    <property type="entry name" value="HAD-SF-IIA"/>
    <property type="match status" value="1"/>
</dbReference>
<comment type="caution">
    <text evidence="1">The sequence shown here is derived from an EMBL/GenBank/DDBJ whole genome shotgun (WGS) entry which is preliminary data.</text>
</comment>
<dbReference type="SUPFAM" id="SSF56784">
    <property type="entry name" value="HAD-like"/>
    <property type="match status" value="1"/>
</dbReference>
<evidence type="ECO:0000313" key="2">
    <source>
        <dbReference type="Proteomes" id="UP001294412"/>
    </source>
</evidence>